<comment type="subcellular location">
    <subcellularLocation>
        <location evidence="5">Cytoplasm</location>
    </subcellularLocation>
</comment>
<evidence type="ECO:0000259" key="6">
    <source>
        <dbReference type="Pfam" id="PF00588"/>
    </source>
</evidence>
<dbReference type="InterPro" id="IPR001537">
    <property type="entry name" value="SpoU_MeTrfase"/>
</dbReference>
<comment type="similarity">
    <text evidence="1">Belongs to the class IV-like SAM-binding methyltransferase superfamily. RNA methyltransferase TrmH family.</text>
</comment>
<organism evidence="7 8">
    <name type="scientific">Halotalea alkalilenta</name>
    <dbReference type="NCBI Taxonomy" id="376489"/>
    <lineage>
        <taxon>Bacteria</taxon>
        <taxon>Pseudomonadati</taxon>
        <taxon>Pseudomonadota</taxon>
        <taxon>Gammaproteobacteria</taxon>
        <taxon>Oceanospirillales</taxon>
        <taxon>Halomonadaceae</taxon>
        <taxon>Halotalea</taxon>
    </lineage>
</organism>
<evidence type="ECO:0000313" key="8">
    <source>
        <dbReference type="Proteomes" id="UP000077875"/>
    </source>
</evidence>
<name>A0A172YIF3_9GAMM</name>
<dbReference type="EC" id="2.1.1.200" evidence="5"/>
<dbReference type="Pfam" id="PF00588">
    <property type="entry name" value="SpoU_methylase"/>
    <property type="match status" value="1"/>
</dbReference>
<dbReference type="EMBL" id="CP015243">
    <property type="protein sequence ID" value="ANF59001.1"/>
    <property type="molecule type" value="Genomic_DNA"/>
</dbReference>
<keyword evidence="5" id="KW-0963">Cytoplasm</keyword>
<dbReference type="GO" id="GO:0003723">
    <property type="term" value="F:RNA binding"/>
    <property type="evidence" value="ECO:0007669"/>
    <property type="project" value="InterPro"/>
</dbReference>
<evidence type="ECO:0000256" key="4">
    <source>
        <dbReference type="ARBA" id="ARBA00022691"/>
    </source>
</evidence>
<dbReference type="Proteomes" id="UP000077875">
    <property type="component" value="Chromosome"/>
</dbReference>
<dbReference type="KEGG" id="haa:A5892_17320"/>
<keyword evidence="2 5" id="KW-0489">Methyltransferase</keyword>
<dbReference type="InterPro" id="IPR004384">
    <property type="entry name" value="RNA_MeTrfase_TrmJ/LasT"/>
</dbReference>
<evidence type="ECO:0000256" key="5">
    <source>
        <dbReference type="RuleBase" id="RU362024"/>
    </source>
</evidence>
<reference evidence="7 8" key="1">
    <citation type="submission" date="2016-04" db="EMBL/GenBank/DDBJ databases">
        <title>Complete Genome Sequence of Halotalea alkalilenta IHB B 13600.</title>
        <authorList>
            <person name="Swarnkar M.K."/>
            <person name="Sharma A."/>
            <person name="Kaushal K."/>
            <person name="Soni R."/>
            <person name="Rana S."/>
            <person name="Singh A.K."/>
            <person name="Gulati A."/>
        </authorList>
    </citation>
    <scope>NUCLEOTIDE SEQUENCE [LARGE SCALE GENOMIC DNA]</scope>
    <source>
        <strain evidence="7 8">IHB B 13600</strain>
    </source>
</reference>
<keyword evidence="4 5" id="KW-0949">S-adenosyl-L-methionine</keyword>
<dbReference type="Gene3D" id="3.40.1280.10">
    <property type="match status" value="1"/>
</dbReference>
<dbReference type="Gene3D" id="1.10.8.590">
    <property type="match status" value="1"/>
</dbReference>
<sequence>MVPHPCAPHPTPPAWLERVRIVLVGTSHPGNIGGVARAMKTMGLRELALVAPRCDPHTSEAVARASGADELIHTATRHQRLEEALSDAAWVVGCSARTRTMPWPMITPRRFSSRLADEVAAAGEEARIAILFGREDTGLTNDELAHCNAHVHIPTNPEFGSLNIAAAVQLMAYEARQAWLEAIDDDESTPLGEHLDADQALRTAMESVEWDNPLASHADVERLIEHLERTLILTGFHDPAQPRQLIPRLRRLLLRARLDQMETNILRGILTSVERLAKP</sequence>
<feature type="domain" description="tRNA/rRNA methyltransferase SpoU type" evidence="6">
    <location>
        <begin position="19"/>
        <end position="173"/>
    </location>
</feature>
<gene>
    <name evidence="5" type="primary">trmJ</name>
    <name evidence="7" type="ORF">A5892_17320</name>
</gene>
<accession>A0A172YIF3</accession>
<dbReference type="RefSeq" id="WP_411431768.1">
    <property type="nucleotide sequence ID" value="NZ_CP015243.1"/>
</dbReference>
<keyword evidence="8" id="KW-1185">Reference proteome</keyword>
<dbReference type="GO" id="GO:0106339">
    <property type="term" value="F:tRNA (cytidine(32)-2'-O)-methyltransferase activity"/>
    <property type="evidence" value="ECO:0007669"/>
    <property type="project" value="RHEA"/>
</dbReference>
<evidence type="ECO:0000256" key="3">
    <source>
        <dbReference type="ARBA" id="ARBA00022679"/>
    </source>
</evidence>
<comment type="catalytic activity">
    <reaction evidence="5">
        <text>cytidine(32) in tRNA + S-adenosyl-L-methionine = 2'-O-methylcytidine(32) in tRNA + S-adenosyl-L-homocysteine + H(+)</text>
        <dbReference type="Rhea" id="RHEA:42932"/>
        <dbReference type="Rhea" id="RHEA-COMP:10288"/>
        <dbReference type="Rhea" id="RHEA-COMP:10289"/>
        <dbReference type="ChEBI" id="CHEBI:15378"/>
        <dbReference type="ChEBI" id="CHEBI:57856"/>
        <dbReference type="ChEBI" id="CHEBI:59789"/>
        <dbReference type="ChEBI" id="CHEBI:74495"/>
        <dbReference type="ChEBI" id="CHEBI:82748"/>
        <dbReference type="EC" id="2.1.1.200"/>
    </reaction>
</comment>
<dbReference type="GO" id="GO:0160206">
    <property type="term" value="F:tRNA (cytidine(32)/uridine(32)-2'-O)-methyltransferase activity"/>
    <property type="evidence" value="ECO:0007669"/>
    <property type="project" value="UniProtKB-EC"/>
</dbReference>
<comment type="function">
    <text evidence="5">Catalyzes the formation of 2'O-methylated cytidine (Cm32) or 2'O-methylated uridine (Um32) at position 32 in tRNA.</text>
</comment>
<dbReference type="PIRSF" id="PIRSF004808">
    <property type="entry name" value="LasT"/>
    <property type="match status" value="1"/>
</dbReference>
<dbReference type="InterPro" id="IPR029028">
    <property type="entry name" value="Alpha/beta_knot_MTases"/>
</dbReference>
<keyword evidence="3" id="KW-0808">Transferase</keyword>
<keyword evidence="5" id="KW-0819">tRNA processing</keyword>
<dbReference type="PANTHER" id="PTHR42786:SF2">
    <property type="entry name" value="TRNA (CYTIDINE_URIDINE-2'-O-)-METHYLTRANSFERASE TRMJ"/>
    <property type="match status" value="1"/>
</dbReference>
<comment type="catalytic activity">
    <reaction evidence="5">
        <text>uridine(32) in tRNA + S-adenosyl-L-methionine = 2'-O-methyluridine(32) in tRNA + S-adenosyl-L-homocysteine + H(+)</text>
        <dbReference type="Rhea" id="RHEA:42936"/>
        <dbReference type="Rhea" id="RHEA-COMP:10107"/>
        <dbReference type="Rhea" id="RHEA-COMP:10290"/>
        <dbReference type="ChEBI" id="CHEBI:15378"/>
        <dbReference type="ChEBI" id="CHEBI:57856"/>
        <dbReference type="ChEBI" id="CHEBI:59789"/>
        <dbReference type="ChEBI" id="CHEBI:65315"/>
        <dbReference type="ChEBI" id="CHEBI:74478"/>
        <dbReference type="EC" id="2.1.1.200"/>
    </reaction>
</comment>
<dbReference type="AlphaFoldDB" id="A0A172YIF3"/>
<dbReference type="FunFam" id="3.40.1280.10:FF:000006">
    <property type="entry name" value="Uncharacterized tRNA/rRNA methyltransferase HI_0380"/>
    <property type="match status" value="1"/>
</dbReference>
<proteinExistence type="inferred from homology"/>
<dbReference type="SUPFAM" id="SSF75217">
    <property type="entry name" value="alpha/beta knot"/>
    <property type="match status" value="1"/>
</dbReference>
<dbReference type="PANTHER" id="PTHR42786">
    <property type="entry name" value="TRNA/RRNA METHYLTRANSFERASE"/>
    <property type="match status" value="1"/>
</dbReference>
<dbReference type="InterPro" id="IPR029026">
    <property type="entry name" value="tRNA_m1G_MTases_N"/>
</dbReference>
<comment type="subunit">
    <text evidence="5">Homodimer.</text>
</comment>
<evidence type="ECO:0000256" key="1">
    <source>
        <dbReference type="ARBA" id="ARBA00007228"/>
    </source>
</evidence>
<dbReference type="STRING" id="376489.A5892_17320"/>
<dbReference type="CDD" id="cd18093">
    <property type="entry name" value="SpoU-like_TrmJ"/>
    <property type="match status" value="1"/>
</dbReference>
<evidence type="ECO:0000313" key="7">
    <source>
        <dbReference type="EMBL" id="ANF59001.1"/>
    </source>
</evidence>
<evidence type="ECO:0000256" key="2">
    <source>
        <dbReference type="ARBA" id="ARBA00022603"/>
    </source>
</evidence>
<dbReference type="GO" id="GO:0005829">
    <property type="term" value="C:cytosol"/>
    <property type="evidence" value="ECO:0007669"/>
    <property type="project" value="TreeGrafter"/>
</dbReference>
<dbReference type="GO" id="GO:0002128">
    <property type="term" value="P:tRNA nucleoside ribose methylation"/>
    <property type="evidence" value="ECO:0007669"/>
    <property type="project" value="TreeGrafter"/>
</dbReference>
<protein>
    <recommendedName>
        <fullName evidence="5">tRNA (cytidine/uridine-2'-O-)-methyltransferase TrmJ</fullName>
        <ecNumber evidence="5">2.1.1.200</ecNumber>
    </recommendedName>
    <alternativeName>
        <fullName evidence="5">tRNA (cytidine(32)/uridine(32)-2'-O)-methyltransferase</fullName>
    </alternativeName>
    <alternativeName>
        <fullName evidence="5">tRNA Cm32/Um32 methyltransferase</fullName>
    </alternativeName>
</protein>
<dbReference type="NCBIfam" id="TIGR00050">
    <property type="entry name" value="rRNA_methyl_1"/>
    <property type="match status" value="1"/>
</dbReference>